<dbReference type="SUPFAM" id="SSF56281">
    <property type="entry name" value="Metallo-hydrolase/oxidoreductase"/>
    <property type="match status" value="2"/>
</dbReference>
<feature type="region of interest" description="Disordered" evidence="1">
    <location>
        <begin position="37"/>
        <end position="70"/>
    </location>
</feature>
<feature type="compositionally biased region" description="Low complexity" evidence="1">
    <location>
        <begin position="129"/>
        <end position="139"/>
    </location>
</feature>
<evidence type="ECO:0000256" key="2">
    <source>
        <dbReference type="SAM" id="Phobius"/>
    </source>
</evidence>
<feature type="region of interest" description="Disordered" evidence="1">
    <location>
        <begin position="120"/>
        <end position="139"/>
    </location>
</feature>
<keyword evidence="4" id="KW-1185">Reference proteome</keyword>
<sequence>MKSSGMKTAGDTNDEGSSAKVVINGDDLMFMSSSSAVSAPTSSKVNNGNAIDNQAGKASTNNAGGHKKDINSTNVISCPFDEARADTGGMASGTGGGGTTRTTATAAFTSKMKQIFKSNTNGIEDGQRTSSTLSSTPSPLPTITQAAASLSLATEPPTAAAATATSLAENHSDSSYFFTTPPRRSIFFFLRHPLSFALQLREFRHTSCLMTPISTFVLLVILLSSFLSALLTFPQLIIGILLGPIVQRKFWLVQFLYRSNIAKWGHLKLFTMAAAQSNKNKKSSSSTPSTSGSTSNATTKNLLQVEDSHSQTLHQRINVVPNRVYIHPIPQFMDNIAYLIVCTPPTLRDKTTTSSAKTVSTPPQPSAPASSSSSSASSSSLPIIAILIDCGESTKIIQHMENIYEHYYSHDFPRRGRKMRSTDNSTSATLPPPEPPQLPEIELLGIFCTHRHHDHTAGVGPLIEELTKRRLSLREMDEESADIVVSAGCSISSSNNTNTNVNNQNTDIYKQSPGNIVVVGGAVEHVPHCNVFVKNGCFVPLPCVAQTSSSTSMMNDMNDILSMEVIGVPSHTRGSIVYALRNRMAPNIVSILPTSTSQQQQQQQLPPLQTHLFTGDTIFTGGSGVPFESDLQFRRDDFIKSPAALKGKHGSSKFRPGAGMLSMERCFVEVLTRAVGPWSKVHSSAEISQSQESVASTTLLYPGHEYTTFLMMRQLDQKALSAEISWSKTSPSSFFEVASHYLVSAHRRDLLPEQRILTVPTPLEKEMVVNPNFRVLKRRGECVVDALRLWYEYGSKNLLSPRVADDVRQEQPRRQQSSVFTTVYSDHLSNVVKELRSGKLDAMSAADQIESLTSALDEKLIGRRPIPGTLPSHKNVYLGVVALAILGSAPSAVTVSDGTIMNLAIPVDSTDRLVISKTRLIAALDSLLLLRDESPRVEDIVHLLWREARIDNELKLDIEYTNGRDVECSINYDDEIELGLLKLALYGVALNQPAKICLPCFGNQPKYDAMAWVNTCKLRRTTGEMVRHDAESCLACRDVWRSCPSSKKSNT</sequence>
<dbReference type="InterPro" id="IPR036866">
    <property type="entry name" value="RibonucZ/Hydroxyglut_hydro"/>
</dbReference>
<dbReference type="Gene3D" id="3.60.15.10">
    <property type="entry name" value="Ribonuclease Z/Hydroxyacylglutathione hydrolase-like"/>
    <property type="match status" value="1"/>
</dbReference>
<dbReference type="AlphaFoldDB" id="A0ABD3M815"/>
<protein>
    <recommendedName>
        <fullName evidence="5">Metallo-beta-lactamase domain-containing protein</fullName>
    </recommendedName>
</protein>
<gene>
    <name evidence="3" type="ORF">ACHAWU_001750</name>
</gene>
<evidence type="ECO:0008006" key="5">
    <source>
        <dbReference type="Google" id="ProtNLM"/>
    </source>
</evidence>
<feature type="region of interest" description="Disordered" evidence="1">
    <location>
        <begin position="414"/>
        <end position="436"/>
    </location>
</feature>
<evidence type="ECO:0000256" key="1">
    <source>
        <dbReference type="SAM" id="MobiDB-lite"/>
    </source>
</evidence>
<feature type="region of interest" description="Disordered" evidence="1">
    <location>
        <begin position="350"/>
        <end position="377"/>
    </location>
</feature>
<comment type="caution">
    <text evidence="3">The sequence shown here is derived from an EMBL/GenBank/DDBJ whole genome shotgun (WGS) entry which is preliminary data.</text>
</comment>
<keyword evidence="2" id="KW-0812">Transmembrane</keyword>
<feature type="transmembrane region" description="Helical" evidence="2">
    <location>
        <begin position="216"/>
        <end position="242"/>
    </location>
</feature>
<dbReference type="PANTHER" id="PTHR11935">
    <property type="entry name" value="BETA LACTAMASE DOMAIN"/>
    <property type="match status" value="1"/>
</dbReference>
<feature type="compositionally biased region" description="Low complexity" evidence="1">
    <location>
        <begin position="352"/>
        <end position="377"/>
    </location>
</feature>
<evidence type="ECO:0000313" key="4">
    <source>
        <dbReference type="Proteomes" id="UP001530293"/>
    </source>
</evidence>
<feature type="compositionally biased region" description="Polar residues" evidence="1">
    <location>
        <begin position="44"/>
        <end position="63"/>
    </location>
</feature>
<dbReference type="EMBL" id="JALLBG020000190">
    <property type="protein sequence ID" value="KAL3760240.1"/>
    <property type="molecule type" value="Genomic_DNA"/>
</dbReference>
<keyword evidence="2" id="KW-1133">Transmembrane helix</keyword>
<dbReference type="PANTHER" id="PTHR11935:SF116">
    <property type="entry name" value="HYDROLASE PNKD-RELATED"/>
    <property type="match status" value="1"/>
</dbReference>
<reference evidence="3 4" key="1">
    <citation type="submission" date="2024-10" db="EMBL/GenBank/DDBJ databases">
        <title>Updated reference genomes for cyclostephanoid diatoms.</title>
        <authorList>
            <person name="Roberts W.R."/>
            <person name="Alverson A.J."/>
        </authorList>
    </citation>
    <scope>NUCLEOTIDE SEQUENCE [LARGE SCALE GENOMIC DNA]</scope>
    <source>
        <strain evidence="3 4">AJA232-27</strain>
    </source>
</reference>
<name>A0ABD3M815_9STRA</name>
<accession>A0ABD3M815</accession>
<organism evidence="3 4">
    <name type="scientific">Discostella pseudostelligera</name>
    <dbReference type="NCBI Taxonomy" id="259834"/>
    <lineage>
        <taxon>Eukaryota</taxon>
        <taxon>Sar</taxon>
        <taxon>Stramenopiles</taxon>
        <taxon>Ochrophyta</taxon>
        <taxon>Bacillariophyta</taxon>
        <taxon>Coscinodiscophyceae</taxon>
        <taxon>Thalassiosirophycidae</taxon>
        <taxon>Stephanodiscales</taxon>
        <taxon>Stephanodiscaceae</taxon>
        <taxon>Discostella</taxon>
    </lineage>
</organism>
<keyword evidence="2" id="KW-0472">Membrane</keyword>
<dbReference type="Proteomes" id="UP001530293">
    <property type="component" value="Unassembled WGS sequence"/>
</dbReference>
<proteinExistence type="predicted"/>
<evidence type="ECO:0000313" key="3">
    <source>
        <dbReference type="EMBL" id="KAL3760240.1"/>
    </source>
</evidence>